<dbReference type="RefSeq" id="WP_150444706.1">
    <property type="nucleotide sequence ID" value="NZ_VYQE01000002.1"/>
</dbReference>
<dbReference type="GO" id="GO:0016020">
    <property type="term" value="C:membrane"/>
    <property type="evidence" value="ECO:0007669"/>
    <property type="project" value="UniProtKB-SubCell"/>
</dbReference>
<feature type="compositionally biased region" description="Basic and acidic residues" evidence="8">
    <location>
        <begin position="509"/>
        <end position="521"/>
    </location>
</feature>
<dbReference type="Gene3D" id="2.170.16.10">
    <property type="entry name" value="Hedgehog/Intein (Hint) domain"/>
    <property type="match status" value="1"/>
</dbReference>
<evidence type="ECO:0000259" key="9">
    <source>
        <dbReference type="Pfam" id="PF13403"/>
    </source>
</evidence>
<keyword evidence="11" id="KW-1185">Reference proteome</keyword>
<dbReference type="GO" id="GO:0090729">
    <property type="term" value="F:toxin activity"/>
    <property type="evidence" value="ECO:0007669"/>
    <property type="project" value="UniProtKB-KW"/>
</dbReference>
<dbReference type="SUPFAM" id="SSF51294">
    <property type="entry name" value="Hedgehog/intein (Hint) domain"/>
    <property type="match status" value="1"/>
</dbReference>
<comment type="caution">
    <text evidence="10">The sequence shown here is derived from an EMBL/GenBank/DDBJ whole genome shotgun (WGS) entry which is preliminary data.</text>
</comment>
<gene>
    <name evidence="10" type="ORF">F3S47_07930</name>
</gene>
<dbReference type="InterPro" id="IPR003995">
    <property type="entry name" value="RTX_toxin_determinant-A"/>
</dbReference>
<dbReference type="InterPro" id="IPR028992">
    <property type="entry name" value="Hedgehog/Intein_dom"/>
</dbReference>
<dbReference type="PROSITE" id="PS50817">
    <property type="entry name" value="INTEIN_N_TER"/>
    <property type="match status" value="1"/>
</dbReference>
<evidence type="ECO:0000256" key="6">
    <source>
        <dbReference type="ARBA" id="ARBA00023026"/>
    </source>
</evidence>
<dbReference type="InterPro" id="IPR036844">
    <property type="entry name" value="Hint_dom_sf"/>
</dbReference>
<evidence type="ECO:0000256" key="8">
    <source>
        <dbReference type="SAM" id="MobiDB-lite"/>
    </source>
</evidence>
<organism evidence="10 11">
    <name type="scientific">Histidinibacterium aquaticum</name>
    <dbReference type="NCBI Taxonomy" id="2613962"/>
    <lineage>
        <taxon>Bacteria</taxon>
        <taxon>Pseudomonadati</taxon>
        <taxon>Pseudomonadota</taxon>
        <taxon>Alphaproteobacteria</taxon>
        <taxon>Rhodobacterales</taxon>
        <taxon>Paracoccaceae</taxon>
        <taxon>Histidinibacterium</taxon>
    </lineage>
</organism>
<comment type="subcellular location">
    <subcellularLocation>
        <location evidence="1">Membrane</location>
    </subcellularLocation>
    <subcellularLocation>
        <location evidence="2">Secreted</location>
    </subcellularLocation>
</comment>
<dbReference type="AlphaFoldDB" id="A0A5J5GN75"/>
<evidence type="ECO:0000256" key="1">
    <source>
        <dbReference type="ARBA" id="ARBA00004370"/>
    </source>
</evidence>
<keyword evidence="7" id="KW-0472">Membrane</keyword>
<dbReference type="InterPro" id="IPR001343">
    <property type="entry name" value="Hemolysn_Ca-bd"/>
</dbReference>
<dbReference type="PANTHER" id="PTHR38340:SF1">
    <property type="entry name" value="S-LAYER PROTEIN"/>
    <property type="match status" value="1"/>
</dbReference>
<dbReference type="SUPFAM" id="SSF51120">
    <property type="entry name" value="beta-Roll"/>
    <property type="match status" value="3"/>
</dbReference>
<evidence type="ECO:0000256" key="2">
    <source>
        <dbReference type="ARBA" id="ARBA00004613"/>
    </source>
</evidence>
<keyword evidence="5" id="KW-0677">Repeat</keyword>
<evidence type="ECO:0000256" key="3">
    <source>
        <dbReference type="ARBA" id="ARBA00022525"/>
    </source>
</evidence>
<dbReference type="GO" id="GO:0005509">
    <property type="term" value="F:calcium ion binding"/>
    <property type="evidence" value="ECO:0007669"/>
    <property type="project" value="InterPro"/>
</dbReference>
<keyword evidence="4" id="KW-0800">Toxin</keyword>
<dbReference type="GO" id="GO:0005576">
    <property type="term" value="C:extracellular region"/>
    <property type="evidence" value="ECO:0007669"/>
    <property type="project" value="UniProtKB-SubCell"/>
</dbReference>
<feature type="domain" description="Hedgehog/Intein (Hint)" evidence="9">
    <location>
        <begin position="697"/>
        <end position="843"/>
    </location>
</feature>
<keyword evidence="6" id="KW-0843">Virulence</keyword>
<dbReference type="InterPro" id="IPR011049">
    <property type="entry name" value="Serralysin-like_metalloprot_C"/>
</dbReference>
<feature type="compositionally biased region" description="Acidic residues" evidence="8">
    <location>
        <begin position="527"/>
        <end position="537"/>
    </location>
</feature>
<proteinExistence type="predicted"/>
<dbReference type="Gene3D" id="2.150.10.10">
    <property type="entry name" value="Serralysin-like metalloprotease, C-terminal"/>
    <property type="match status" value="3"/>
</dbReference>
<evidence type="ECO:0000256" key="7">
    <source>
        <dbReference type="ARBA" id="ARBA00023136"/>
    </source>
</evidence>
<evidence type="ECO:0000256" key="4">
    <source>
        <dbReference type="ARBA" id="ARBA00022656"/>
    </source>
</evidence>
<dbReference type="GO" id="GO:0016539">
    <property type="term" value="P:intein-mediated protein splicing"/>
    <property type="evidence" value="ECO:0007669"/>
    <property type="project" value="InterPro"/>
</dbReference>
<dbReference type="PRINTS" id="PR01488">
    <property type="entry name" value="RTXTOXINA"/>
</dbReference>
<keyword evidence="3" id="KW-0964">Secreted</keyword>
<dbReference type="PRINTS" id="PR00313">
    <property type="entry name" value="CABNDNGRPT"/>
</dbReference>
<sequence length="890" mass="95809">MTDVKLTFEEFSRGDVIEDQYAAQGVRIYSLVDGKENDAHSPAMIFDSARPTGGDWDLKTDNLGKVLIVSEDGDECDPDDEAHGGVIGFDFEEPVDMTSITLLDVEEGAKIKLYDADDALIGTKWVQTSNNGQCDVDLSEFDGVAKMEVQFHGSGALDNVSYSVPEPADDCTYDGTVEGTDGDDLIDAAYDGDPECDRIDNDDALPNGGDADLVVAGKGDDTVIAGAADDTIYGGMGNDTLKGNDGDDVIYGDKDLPGTEKTRESFEWDKLTDSDGKGDIDDGDRVTHVSQDTGSVCVTFDKVWASHGASHEFSDETQYVEGIDDGSEQIDADSGFRSDLSYADYGRAKYQFGFDKEVHNVDFRINDIDGSGKVTIKAYDTQNNEVAVTLTKGEGLEFEGSNTVKTGWVGTYDDTDSEKFSSLVTIEGPVSKIVVEHSEGYNNSSIWISDVYFDAVTETPAHDGAGNDYIDGGDGDDEMYGGAGDDRIIGGAGNDIAYGGDGNDEMDDVRGSQRDNADHDTYYGGAGDDEVYTGYGDDEAHGDEGNDTVSGEFGNDTVYGGDGDDVVKGGTGNDTMYGGDGNDRLVDGDDEDTVYGGKGEDTFVNGRGADELYGGLDNDLFLGGQTDDKVVGGEDPDLDGDGESDDWDVLDLTGSGVDYIDRDDATDGIGSGGEESGRVYFLDGTTMTFEEIEKVIPCFTPGTAIATPRGEVLVEDLKVGDRVITRDNGIQEIRWLGHKTMSGTDFVRDAHLKPVLITAGSLGHGLPERDMLVSPNHRVLVASDRTQLYFDETEVLASAKHLVGKPGIHRLDTLSTTYIHFMFDRHEVVLSNGAWTESFQPGDWSLKGIDTDQRAEIFALFPELREARGLEGYTAARKVLKKHEARLLAE</sequence>
<evidence type="ECO:0000256" key="5">
    <source>
        <dbReference type="ARBA" id="ARBA00022737"/>
    </source>
</evidence>
<dbReference type="Pfam" id="PF13403">
    <property type="entry name" value="Hint_2"/>
    <property type="match status" value="1"/>
</dbReference>
<name>A0A5J5GN75_9RHOB</name>
<dbReference type="InterPro" id="IPR006141">
    <property type="entry name" value="Intein_N"/>
</dbReference>
<dbReference type="Proteomes" id="UP000326554">
    <property type="component" value="Unassembled WGS sequence"/>
</dbReference>
<dbReference type="EMBL" id="VYQE01000002">
    <property type="protein sequence ID" value="KAA9009173.1"/>
    <property type="molecule type" value="Genomic_DNA"/>
</dbReference>
<reference evidence="10 11" key="1">
    <citation type="submission" date="2019-09" db="EMBL/GenBank/DDBJ databases">
        <authorList>
            <person name="Park J.-S."/>
            <person name="Choi H.-J."/>
        </authorList>
    </citation>
    <scope>NUCLEOTIDE SEQUENCE [LARGE SCALE GENOMIC DNA]</scope>
    <source>
        <strain evidence="10 11">176SS1-4</strain>
    </source>
</reference>
<evidence type="ECO:0000313" key="11">
    <source>
        <dbReference type="Proteomes" id="UP000326554"/>
    </source>
</evidence>
<dbReference type="PANTHER" id="PTHR38340">
    <property type="entry name" value="S-LAYER PROTEIN"/>
    <property type="match status" value="1"/>
</dbReference>
<dbReference type="InterPro" id="IPR050557">
    <property type="entry name" value="RTX_toxin/Mannuronan_C5-epim"/>
</dbReference>
<evidence type="ECO:0000313" key="10">
    <source>
        <dbReference type="EMBL" id="KAA9009173.1"/>
    </source>
</evidence>
<feature type="region of interest" description="Disordered" evidence="8">
    <location>
        <begin position="509"/>
        <end position="602"/>
    </location>
</feature>
<protein>
    <submittedName>
        <fullName evidence="10">Type I secretion protein</fullName>
    </submittedName>
</protein>
<accession>A0A5J5GN75</accession>
<dbReference type="Pfam" id="PF00353">
    <property type="entry name" value="HemolysinCabind"/>
    <property type="match status" value="4"/>
</dbReference>